<evidence type="ECO:0000313" key="6">
    <source>
        <dbReference type="EMBL" id="NIR74761.1"/>
    </source>
</evidence>
<dbReference type="InterPro" id="IPR017896">
    <property type="entry name" value="4Fe4S_Fe-S-bd"/>
</dbReference>
<keyword evidence="1" id="KW-0004">4Fe-4S</keyword>
<sequence length="227" mass="25996">MPRWGMVIDLDRCTGCAACEVACKSENNIPTVSAEQADMGRALSWMKVETELEGEFPETRLLFFPRPCLHCDNPPCIKVCPVRATYIDEEGIVGQIYARCIGCRYCANACPYTVKYFNWYDPEWSESERQHLNPDVSVRPKGVIEKCTFCHHRLQKAREDAAAEGRELREEDYQPACAEICPAGAITFGDLDNPNHRVHELKEDPRAFRVMEDLGTEPKVYYLRPRE</sequence>
<dbReference type="Proteomes" id="UP000702544">
    <property type="component" value="Unassembled WGS sequence"/>
</dbReference>
<organism evidence="6 7">
    <name type="scientific">Candidatus Kutchimonas denitrificans</name>
    <dbReference type="NCBI Taxonomy" id="3056748"/>
    <lineage>
        <taxon>Bacteria</taxon>
        <taxon>Pseudomonadati</taxon>
        <taxon>Gemmatimonadota</taxon>
        <taxon>Gemmatimonadia</taxon>
        <taxon>Candidatus Palauibacterales</taxon>
        <taxon>Candidatus Palauibacteraceae</taxon>
        <taxon>Candidatus Kutchimonas</taxon>
    </lineage>
</organism>
<dbReference type="GO" id="GO:0051539">
    <property type="term" value="F:4 iron, 4 sulfur cluster binding"/>
    <property type="evidence" value="ECO:0007669"/>
    <property type="project" value="UniProtKB-KW"/>
</dbReference>
<comment type="caution">
    <text evidence="6">The sequence shown here is derived from an EMBL/GenBank/DDBJ whole genome shotgun (WGS) entry which is preliminary data.</text>
</comment>
<name>A0AAE5C8T3_9BACT</name>
<dbReference type="AlphaFoldDB" id="A0AAE5C8T3"/>
<keyword evidence="3" id="KW-0408">Iron</keyword>
<dbReference type="Pfam" id="PF12797">
    <property type="entry name" value="Fer4_2"/>
    <property type="match status" value="1"/>
</dbReference>
<dbReference type="PANTHER" id="PTHR43177:SF3">
    <property type="entry name" value="PROTEIN NRFC HOMOLOG"/>
    <property type="match status" value="1"/>
</dbReference>
<dbReference type="InterPro" id="IPR050954">
    <property type="entry name" value="ET_IronSulfur_Cluster-Binding"/>
</dbReference>
<dbReference type="SUPFAM" id="SSF54862">
    <property type="entry name" value="4Fe-4S ferredoxins"/>
    <property type="match status" value="1"/>
</dbReference>
<dbReference type="PANTHER" id="PTHR43177">
    <property type="entry name" value="PROTEIN NRFC"/>
    <property type="match status" value="1"/>
</dbReference>
<dbReference type="GO" id="GO:0046872">
    <property type="term" value="F:metal ion binding"/>
    <property type="evidence" value="ECO:0007669"/>
    <property type="project" value="UniProtKB-KW"/>
</dbReference>
<dbReference type="EMBL" id="JAACAK010000047">
    <property type="protein sequence ID" value="NIR74761.1"/>
    <property type="molecule type" value="Genomic_DNA"/>
</dbReference>
<evidence type="ECO:0000256" key="4">
    <source>
        <dbReference type="ARBA" id="ARBA00023014"/>
    </source>
</evidence>
<protein>
    <submittedName>
        <fullName evidence="6">4Fe-4S dicluster domain-containing protein</fullName>
    </submittedName>
</protein>
<gene>
    <name evidence="6" type="ORF">GWO12_06565</name>
</gene>
<dbReference type="PROSITE" id="PS00198">
    <property type="entry name" value="4FE4S_FER_1"/>
    <property type="match status" value="1"/>
</dbReference>
<feature type="domain" description="4Fe-4S ferredoxin-type" evidence="5">
    <location>
        <begin position="91"/>
        <end position="120"/>
    </location>
</feature>
<dbReference type="PROSITE" id="PS51379">
    <property type="entry name" value="4FE4S_FER_2"/>
    <property type="match status" value="3"/>
</dbReference>
<evidence type="ECO:0000313" key="7">
    <source>
        <dbReference type="Proteomes" id="UP000702544"/>
    </source>
</evidence>
<evidence type="ECO:0000256" key="1">
    <source>
        <dbReference type="ARBA" id="ARBA00022485"/>
    </source>
</evidence>
<evidence type="ECO:0000256" key="2">
    <source>
        <dbReference type="ARBA" id="ARBA00022723"/>
    </source>
</evidence>
<evidence type="ECO:0000256" key="3">
    <source>
        <dbReference type="ARBA" id="ARBA00023004"/>
    </source>
</evidence>
<evidence type="ECO:0000259" key="5">
    <source>
        <dbReference type="PROSITE" id="PS51379"/>
    </source>
</evidence>
<dbReference type="InterPro" id="IPR017900">
    <property type="entry name" value="4Fe4S_Fe_S_CS"/>
</dbReference>
<dbReference type="CDD" id="cd10551">
    <property type="entry name" value="PsrB"/>
    <property type="match status" value="1"/>
</dbReference>
<keyword evidence="4" id="KW-0411">Iron-sulfur</keyword>
<feature type="domain" description="4Fe-4S ferredoxin-type" evidence="5">
    <location>
        <begin position="59"/>
        <end position="90"/>
    </location>
</feature>
<accession>A0AAE5C8T3</accession>
<proteinExistence type="predicted"/>
<dbReference type="Gene3D" id="3.30.70.20">
    <property type="match status" value="2"/>
</dbReference>
<reference evidence="6 7" key="1">
    <citation type="submission" date="2020-01" db="EMBL/GenBank/DDBJ databases">
        <title>Genomes assembled from Gulf of Kutch pelagic sediment metagenomes.</title>
        <authorList>
            <person name="Chandrashekar M."/>
            <person name="Mahajan M.S."/>
            <person name="Dave K.J."/>
            <person name="Vatsa P."/>
            <person name="Nathani N.M."/>
        </authorList>
    </citation>
    <scope>NUCLEOTIDE SEQUENCE [LARGE SCALE GENOMIC DNA]</scope>
    <source>
        <strain evidence="6">KS3-K002</strain>
    </source>
</reference>
<dbReference type="Pfam" id="PF13247">
    <property type="entry name" value="Fer4_11"/>
    <property type="match status" value="1"/>
</dbReference>
<feature type="domain" description="4Fe-4S ferredoxin-type" evidence="5">
    <location>
        <begin position="4"/>
        <end position="35"/>
    </location>
</feature>
<keyword evidence="2" id="KW-0479">Metal-binding</keyword>